<dbReference type="AlphaFoldDB" id="Q27YY7"/>
<dbReference type="InterPro" id="IPR027410">
    <property type="entry name" value="TCP-1-like_intermed_sf"/>
</dbReference>
<name>Q27YY7_9STRE</name>
<feature type="non-terminal residue" evidence="1">
    <location>
        <position position="125"/>
    </location>
</feature>
<proteinExistence type="predicted"/>
<dbReference type="EMBL" id="DQ288904">
    <property type="protein sequence ID" value="ABC00839.1"/>
    <property type="molecule type" value="Genomic_DNA"/>
</dbReference>
<evidence type="ECO:0000313" key="1">
    <source>
        <dbReference type="EMBL" id="ABC00839.1"/>
    </source>
</evidence>
<dbReference type="InterPro" id="IPR027409">
    <property type="entry name" value="GroEL-like_apical_dom_sf"/>
</dbReference>
<gene>
    <name evidence="1" type="primary">hsp60</name>
</gene>
<dbReference type="Gene3D" id="3.50.7.10">
    <property type="entry name" value="GroEL"/>
    <property type="match status" value="1"/>
</dbReference>
<protein>
    <submittedName>
        <fullName evidence="1">Hsp60</fullName>
    </submittedName>
</protein>
<reference evidence="1" key="1">
    <citation type="journal article" date="2007" name="Curr. Microbiol.">
        <title>Phenotypical assays and partial sequencing of the hsp60 gene for identification of Streptococcus equi.</title>
        <authorList>
            <person name="Silva M.S."/>
            <person name="da Costa M.M."/>
            <person name="de Avila Botton S."/>
            <person name="Barretta C."/>
            <person name="Groff A.C."/>
            <person name="de Vargas A.C."/>
        </authorList>
    </citation>
    <scope>NUCLEOTIDE SEQUENCE</scope>
    <source>
        <strain evidence="1">366/03</strain>
    </source>
</reference>
<feature type="non-terminal residue" evidence="1">
    <location>
        <position position="1"/>
    </location>
</feature>
<accession>Q27YY7</accession>
<dbReference type="SUPFAM" id="SSF54849">
    <property type="entry name" value="GroEL-intermediate domain like"/>
    <property type="match status" value="1"/>
</dbReference>
<organism evidence="1">
    <name type="scientific">Streptococcus equi subsp. equi</name>
    <dbReference type="NCBI Taxonomy" id="148942"/>
    <lineage>
        <taxon>Bacteria</taxon>
        <taxon>Bacillati</taxon>
        <taxon>Bacillota</taxon>
        <taxon>Bacilli</taxon>
        <taxon>Lactobacillales</taxon>
        <taxon>Streptococcaceae</taxon>
        <taxon>Streptococcus</taxon>
    </lineage>
</organism>
<dbReference type="Gene3D" id="3.30.260.10">
    <property type="entry name" value="TCP-1-like chaperonin intermediate domain"/>
    <property type="match status" value="1"/>
</dbReference>
<sequence length="125" mass="13804">KAVAQPVSGKEAIAQVASVSSRSEKVGDYISELWSGVGNHEAIAIKITRKRSLTSFGGMQFDTNPVTVHIHQTDGCWTHAIYPYTDKTISKIHILPLLEEVFKPSRPLLHCCQHLSYDPSENSSN</sequence>